<gene>
    <name evidence="1" type="ORF">BBOV_III008290</name>
</gene>
<dbReference type="AlphaFoldDB" id="A7APA5"/>
<name>A7APA5_BABBO</name>
<proteinExistence type="predicted"/>
<evidence type="ECO:0000313" key="1">
    <source>
        <dbReference type="EMBL" id="EDO08389.1"/>
    </source>
</evidence>
<dbReference type="Proteomes" id="UP000002173">
    <property type="component" value="Unassembled WGS sequence"/>
</dbReference>
<organism evidence="1 2">
    <name type="scientific">Babesia bovis</name>
    <dbReference type="NCBI Taxonomy" id="5865"/>
    <lineage>
        <taxon>Eukaryota</taxon>
        <taxon>Sar</taxon>
        <taxon>Alveolata</taxon>
        <taxon>Apicomplexa</taxon>
        <taxon>Aconoidasida</taxon>
        <taxon>Piroplasmida</taxon>
        <taxon>Babesiidae</taxon>
        <taxon>Babesia</taxon>
    </lineage>
</organism>
<dbReference type="EMBL" id="AAXT01000001">
    <property type="protein sequence ID" value="EDO08389.1"/>
    <property type="molecule type" value="Genomic_DNA"/>
</dbReference>
<dbReference type="RefSeq" id="XP_001611957.1">
    <property type="nucleotide sequence ID" value="XM_001611907.1"/>
</dbReference>
<dbReference type="GeneID" id="5480209"/>
<dbReference type="InParanoid" id="A7APA5"/>
<dbReference type="VEuPathDB" id="PiroplasmaDB:BBOV_III008290"/>
<evidence type="ECO:0000313" key="2">
    <source>
        <dbReference type="Proteomes" id="UP000002173"/>
    </source>
</evidence>
<keyword evidence="2" id="KW-1185">Reference proteome</keyword>
<reference evidence="1 2" key="1">
    <citation type="journal article" date="2007" name="PLoS Pathog.">
        <title>Genome sequence of Babesia bovis and comparative analysis of apicomplexan hemoprotozoa.</title>
        <authorList>
            <person name="Brayton K.A."/>
            <person name="Lau A.O.T."/>
            <person name="Herndon D.R."/>
            <person name="Hannick L."/>
            <person name="Kappmeyer L.S."/>
            <person name="Berens S.J."/>
            <person name="Bidwell S.L."/>
            <person name="Brown W.C."/>
            <person name="Crabtree J."/>
            <person name="Fadrosh D."/>
            <person name="Feldblum T."/>
            <person name="Forberger H.A."/>
            <person name="Haas B.J."/>
            <person name="Howell J.M."/>
            <person name="Khouri H."/>
            <person name="Koo H."/>
            <person name="Mann D.J."/>
            <person name="Norimine J."/>
            <person name="Paulsen I.T."/>
            <person name="Radune D."/>
            <person name="Ren Q."/>
            <person name="Smith R.K. Jr."/>
            <person name="Suarez C.E."/>
            <person name="White O."/>
            <person name="Wortman J.R."/>
            <person name="Knowles D.P. Jr."/>
            <person name="McElwain T.F."/>
            <person name="Nene V.M."/>
        </authorList>
    </citation>
    <scope>NUCLEOTIDE SEQUENCE [LARGE SCALE GENOMIC DNA]</scope>
    <source>
        <strain evidence="1">T2Bo</strain>
    </source>
</reference>
<dbReference type="OMA" id="IDMSQFK"/>
<dbReference type="KEGG" id="bbo:BBOV_III008290"/>
<sequence>MVRHSVYSLAYLNGYPPWNTAKPRSTSTMWTPNIGIDSFLPVRYSRLDLIGLQLNSSDDTPIPMEVNSTERHYTETYASYIRNFRCKSIASPDSVFREPLPGEEITLPNPSRATGEYLLDRGLIAKIAELRTFIEEIEISRGKHSTLKLMEREMNKDNAEILCLSEEEANKMEGLVDARDVKMEEEPLPPIEINDKTLEPINEHLFEENMLEEVLGKAISVYRKDRDQVAITRLQDIAEEMAPFVEKFRKSRAENIIVRLIDSYLYEKEDFNTLLEELYDKKQLNKYLIQRFDELIKLTSQKFRISDKHPAISENFLRILKDRVAAQMLTSARGTAKWVRILAECFKYTTCVEYEEVLRKNLRKIEDIEDFRNWLLDGIAYCRDEGKLEDRIEAMESIESIAVSLHPVWTPVDDHIETEDTPYDHPLMIDESLAEL</sequence>
<reference evidence="2" key="3">
    <citation type="journal article" date="2021" name="Int. J. Parasitol.">
        <title>Comparative analysis of gene expression between Babesia bovis blood stages and kinetes allowed by improved genome annotation.</title>
        <authorList>
            <person name="Ueti M.W."/>
            <person name="Johnson W.C."/>
            <person name="Kappmeyer L.S."/>
            <person name="Herndon D.R."/>
            <person name="Mousel M.R."/>
            <person name="Reif K.E."/>
            <person name="Taus N.S."/>
            <person name="Ifeonu O.O."/>
            <person name="Silva J.C."/>
            <person name="Suarez C.E."/>
            <person name="Brayton K.A."/>
        </authorList>
    </citation>
    <scope>NUCLEOTIDE SEQUENCE [LARGE SCALE GENOMIC DNA]</scope>
</reference>
<reference evidence="2" key="2">
    <citation type="journal article" date="2020" name="Data Brief">
        <title>Transcriptome dataset of Babesia bovis life stages within vertebrate and invertebrate hosts.</title>
        <authorList>
            <person name="Ueti M.W."/>
            <person name="Johnson W.C."/>
            <person name="Kappmeyer L.S."/>
            <person name="Herndon D.R."/>
            <person name="Mousel M.R."/>
            <person name="Reif K.E."/>
            <person name="Taus N.S."/>
            <person name="Ifeonu O.O."/>
            <person name="Silva J.C."/>
            <person name="Suarez C.E."/>
            <person name="Brayton K.A."/>
        </authorList>
    </citation>
    <scope>NUCLEOTIDE SEQUENCE [LARGE SCALE GENOMIC DNA]</scope>
</reference>
<comment type="caution">
    <text evidence="1">The sequence shown here is derived from an EMBL/GenBank/DDBJ whole genome shotgun (WGS) entry which is preliminary data.</text>
</comment>
<accession>A7APA5</accession>
<dbReference type="eggNOG" id="ENOG502SDKB">
    <property type="taxonomic scope" value="Eukaryota"/>
</dbReference>
<protein>
    <submittedName>
        <fullName evidence="1">Uncharacterized protein</fullName>
    </submittedName>
</protein>